<dbReference type="EMBL" id="VJMI01013049">
    <property type="protein sequence ID" value="KAF0748704.1"/>
    <property type="molecule type" value="Genomic_DNA"/>
</dbReference>
<dbReference type="AlphaFoldDB" id="A0A6A5AAQ9"/>
<evidence type="ECO:0000313" key="2">
    <source>
        <dbReference type="Proteomes" id="UP000469452"/>
    </source>
</evidence>
<organism evidence="1 2">
    <name type="scientific">Aphanomyces astaci</name>
    <name type="common">Crayfish plague agent</name>
    <dbReference type="NCBI Taxonomy" id="112090"/>
    <lineage>
        <taxon>Eukaryota</taxon>
        <taxon>Sar</taxon>
        <taxon>Stramenopiles</taxon>
        <taxon>Oomycota</taxon>
        <taxon>Saprolegniomycetes</taxon>
        <taxon>Saprolegniales</taxon>
        <taxon>Verrucalvaceae</taxon>
        <taxon>Aphanomyces</taxon>
    </lineage>
</organism>
<evidence type="ECO:0000313" key="1">
    <source>
        <dbReference type="EMBL" id="KAF0748704.1"/>
    </source>
</evidence>
<dbReference type="VEuPathDB" id="FungiDB:H257_01585"/>
<gene>
    <name evidence="1" type="ORF">AaE_007276</name>
</gene>
<dbReference type="Proteomes" id="UP000469452">
    <property type="component" value="Unassembled WGS sequence"/>
</dbReference>
<proteinExistence type="predicted"/>
<accession>A0A6A5AAQ9</accession>
<protein>
    <submittedName>
        <fullName evidence="1">Uncharacterized protein</fullName>
    </submittedName>
</protein>
<comment type="caution">
    <text evidence="1">The sequence shown here is derived from an EMBL/GenBank/DDBJ whole genome shotgun (WGS) entry which is preliminary data.</text>
</comment>
<reference evidence="1 2" key="1">
    <citation type="submission" date="2019-06" db="EMBL/GenBank/DDBJ databases">
        <title>Genomics analysis of Aphanomyces spp. identifies a new class of oomycete effector associated with host adaptation.</title>
        <authorList>
            <person name="Gaulin E."/>
        </authorList>
    </citation>
    <scope>NUCLEOTIDE SEQUENCE [LARGE SCALE GENOMIC DNA]</scope>
    <source>
        <strain evidence="1 2">E</strain>
    </source>
</reference>
<name>A0A6A5AAQ9_APHAT</name>
<sequence>MAPMNFQMLLVVLAHDANPHRSLDALARQFNMDPEDVSMALRDAANIRALLPAAMHLDYATQENNANLRAAAAASPVRMLHSGVSWIGRIVLQSIPWYLATCAVVLALALIKFKLVSVGPT</sequence>